<feature type="transmembrane region" description="Helical" evidence="7">
    <location>
        <begin position="280"/>
        <end position="301"/>
    </location>
</feature>
<evidence type="ECO:0000256" key="3">
    <source>
        <dbReference type="ARBA" id="ARBA00022741"/>
    </source>
</evidence>
<evidence type="ECO:0000256" key="5">
    <source>
        <dbReference type="ARBA" id="ARBA00022989"/>
    </source>
</evidence>
<evidence type="ECO:0000259" key="8">
    <source>
        <dbReference type="PROSITE" id="PS50893"/>
    </source>
</evidence>
<dbReference type="RefSeq" id="WP_268043852.1">
    <property type="nucleotide sequence ID" value="NZ_CP104064.1"/>
</dbReference>
<evidence type="ECO:0000256" key="4">
    <source>
        <dbReference type="ARBA" id="ARBA00022840"/>
    </source>
</evidence>
<comment type="subcellular location">
    <subcellularLocation>
        <location evidence="1">Cell membrane</location>
        <topology evidence="1">Multi-pass membrane protein</topology>
    </subcellularLocation>
</comment>
<dbReference type="Gene3D" id="1.20.1560.10">
    <property type="entry name" value="ABC transporter type 1, transmembrane domain"/>
    <property type="match status" value="1"/>
</dbReference>
<name>A0ABY6Z2S9_9BACL</name>
<dbReference type="PROSITE" id="PS00211">
    <property type="entry name" value="ABC_TRANSPORTER_1"/>
    <property type="match status" value="1"/>
</dbReference>
<dbReference type="Gene3D" id="3.40.50.300">
    <property type="entry name" value="P-loop containing nucleotide triphosphate hydrolases"/>
    <property type="match status" value="1"/>
</dbReference>
<evidence type="ECO:0000259" key="9">
    <source>
        <dbReference type="PROSITE" id="PS50929"/>
    </source>
</evidence>
<organism evidence="10 11">
    <name type="scientific">Alicyclobacillus dauci</name>
    <dbReference type="NCBI Taxonomy" id="1475485"/>
    <lineage>
        <taxon>Bacteria</taxon>
        <taxon>Bacillati</taxon>
        <taxon>Bacillota</taxon>
        <taxon>Bacilli</taxon>
        <taxon>Bacillales</taxon>
        <taxon>Alicyclobacillaceae</taxon>
        <taxon>Alicyclobacillus</taxon>
    </lineage>
</organism>
<dbReference type="Pfam" id="PF00664">
    <property type="entry name" value="ABC_membrane"/>
    <property type="match status" value="1"/>
</dbReference>
<dbReference type="PANTHER" id="PTHR43394:SF1">
    <property type="entry name" value="ATP-BINDING CASSETTE SUB-FAMILY B MEMBER 10, MITOCHONDRIAL"/>
    <property type="match status" value="1"/>
</dbReference>
<evidence type="ECO:0000256" key="2">
    <source>
        <dbReference type="ARBA" id="ARBA00022692"/>
    </source>
</evidence>
<keyword evidence="4" id="KW-0067">ATP-binding</keyword>
<dbReference type="InterPro" id="IPR036640">
    <property type="entry name" value="ABC1_TM_sf"/>
</dbReference>
<dbReference type="CDD" id="cd18541">
    <property type="entry name" value="ABC_6TM_TmrB_like"/>
    <property type="match status" value="1"/>
</dbReference>
<dbReference type="Pfam" id="PF00005">
    <property type="entry name" value="ABC_tran"/>
    <property type="match status" value="1"/>
</dbReference>
<dbReference type="InterPro" id="IPR003439">
    <property type="entry name" value="ABC_transporter-like_ATP-bd"/>
</dbReference>
<dbReference type="SUPFAM" id="SSF90123">
    <property type="entry name" value="ABC transporter transmembrane region"/>
    <property type="match status" value="1"/>
</dbReference>
<dbReference type="Proteomes" id="UP001164803">
    <property type="component" value="Chromosome"/>
</dbReference>
<dbReference type="PROSITE" id="PS50929">
    <property type="entry name" value="ABC_TM1F"/>
    <property type="match status" value="1"/>
</dbReference>
<feature type="domain" description="ABC transporter" evidence="8">
    <location>
        <begin position="331"/>
        <end position="571"/>
    </location>
</feature>
<evidence type="ECO:0000256" key="1">
    <source>
        <dbReference type="ARBA" id="ARBA00004651"/>
    </source>
</evidence>
<keyword evidence="3" id="KW-0547">Nucleotide-binding</keyword>
<dbReference type="PROSITE" id="PS50893">
    <property type="entry name" value="ABC_TRANSPORTER_2"/>
    <property type="match status" value="1"/>
</dbReference>
<proteinExistence type="predicted"/>
<dbReference type="InterPro" id="IPR011527">
    <property type="entry name" value="ABC1_TM_dom"/>
</dbReference>
<dbReference type="InterPro" id="IPR017871">
    <property type="entry name" value="ABC_transporter-like_CS"/>
</dbReference>
<accession>A0ABY6Z2S9</accession>
<feature type="transmembrane region" description="Helical" evidence="7">
    <location>
        <begin position="17"/>
        <end position="35"/>
    </location>
</feature>
<evidence type="ECO:0000313" key="11">
    <source>
        <dbReference type="Proteomes" id="UP001164803"/>
    </source>
</evidence>
<feature type="transmembrane region" description="Helical" evidence="7">
    <location>
        <begin position="248"/>
        <end position="268"/>
    </location>
</feature>
<evidence type="ECO:0000256" key="6">
    <source>
        <dbReference type="ARBA" id="ARBA00023136"/>
    </source>
</evidence>
<dbReference type="InterPro" id="IPR003593">
    <property type="entry name" value="AAA+_ATPase"/>
</dbReference>
<feature type="domain" description="ABC transmembrane type-1" evidence="9">
    <location>
        <begin position="21"/>
        <end position="303"/>
    </location>
</feature>
<keyword evidence="5 7" id="KW-1133">Transmembrane helix</keyword>
<protein>
    <submittedName>
        <fullName evidence="10">ABC transporter transmembrane domain-containing protein</fullName>
    </submittedName>
</protein>
<evidence type="ECO:0000313" key="10">
    <source>
        <dbReference type="EMBL" id="WAH36506.1"/>
    </source>
</evidence>
<dbReference type="PANTHER" id="PTHR43394">
    <property type="entry name" value="ATP-DEPENDENT PERMEASE MDL1, MITOCHONDRIAL"/>
    <property type="match status" value="1"/>
</dbReference>
<dbReference type="SMART" id="SM00382">
    <property type="entry name" value="AAA"/>
    <property type="match status" value="1"/>
</dbReference>
<feature type="transmembrane region" description="Helical" evidence="7">
    <location>
        <begin position="56"/>
        <end position="73"/>
    </location>
</feature>
<sequence length="582" mass="64759">MHVFLDLMWFFKTRKKYYVSGIFLLMMVSFIGLFPPRVVGNLVDHIQRHTLTAKTVWLDMGEIALMALAMYVLRYFWRVLLFGSAIELSTTLRLRLFRHLSQMSPSFYQKHRVGDLMAHATNDIRAIESTAMDGILTLVDSISTGLLVIVTMALTIDWRLTLFSLLPMPIMAFATSRYGDLLHRRFDKAQAAFSDLNDKVHESINGIRAIKSFGQEDNDIRAFSALSSDVVQKNMLVARIDALFDPTIQVIVGTSFFLAFAIGSTYVVHGHLSIGQLTSFTIYLGQLIWPMLAFGFLFNIVERGRASHDRVQALLRIEPDIRDTPGAADHVEMGDIDYDVREFVYPESVQRALADVHFTLPYGATLGIVGKTGSGKTTLLRLLLREFDVTDGDIHIGGQSIYSVTIDALRHRIAYVPQDHFLFSSTVSENIAFGRPDASQAEIEAVAQTASVHTDILSFPEGYSTLVGERGVTLSGGQKQRLSIARALLLDSDILILDDCLSAVDAKTEAAILEGLKARGATQTVMIATHRLSAVEHADLILVLDDGRIIERGTHDELVRSGGWYQEMYEHQQLEALVGGGM</sequence>
<dbReference type="SUPFAM" id="SSF52540">
    <property type="entry name" value="P-loop containing nucleoside triphosphate hydrolases"/>
    <property type="match status" value="1"/>
</dbReference>
<keyword evidence="2 7" id="KW-0812">Transmembrane</keyword>
<dbReference type="EMBL" id="CP104064">
    <property type="protein sequence ID" value="WAH36506.1"/>
    <property type="molecule type" value="Genomic_DNA"/>
</dbReference>
<dbReference type="InterPro" id="IPR027417">
    <property type="entry name" value="P-loop_NTPase"/>
</dbReference>
<dbReference type="InterPro" id="IPR039421">
    <property type="entry name" value="Type_1_exporter"/>
</dbReference>
<keyword evidence="6 7" id="KW-0472">Membrane</keyword>
<reference evidence="10" key="1">
    <citation type="submission" date="2022-08" db="EMBL/GenBank/DDBJ databases">
        <title>Alicyclobacillus dauci DSM2870, complete genome.</title>
        <authorList>
            <person name="Wang Q."/>
            <person name="Cai R."/>
            <person name="Wang Z."/>
        </authorList>
    </citation>
    <scope>NUCLEOTIDE SEQUENCE</scope>
    <source>
        <strain evidence="10">DSM 28700</strain>
    </source>
</reference>
<keyword evidence="11" id="KW-1185">Reference proteome</keyword>
<gene>
    <name evidence="10" type="ORF">NZD86_20220</name>
</gene>
<evidence type="ECO:0000256" key="7">
    <source>
        <dbReference type="SAM" id="Phobius"/>
    </source>
</evidence>
<feature type="transmembrane region" description="Helical" evidence="7">
    <location>
        <begin position="135"/>
        <end position="154"/>
    </location>
</feature>
<feature type="transmembrane region" description="Helical" evidence="7">
    <location>
        <begin position="160"/>
        <end position="178"/>
    </location>
</feature>